<evidence type="ECO:0000313" key="2">
    <source>
        <dbReference type="EMBL" id="QRF50277.1"/>
    </source>
</evidence>
<organism evidence="2 3">
    <name type="scientific">Rhizobium rosettiformans</name>
    <dbReference type="NCBI Taxonomy" id="1368430"/>
    <lineage>
        <taxon>Bacteria</taxon>
        <taxon>Pseudomonadati</taxon>
        <taxon>Pseudomonadota</taxon>
        <taxon>Alphaproteobacteria</taxon>
        <taxon>Hyphomicrobiales</taxon>
        <taxon>Rhizobiaceae</taxon>
        <taxon>Rhizobium/Agrobacterium group</taxon>
        <taxon>Rhizobium</taxon>
    </lineage>
</organism>
<proteinExistence type="predicted"/>
<keyword evidence="1" id="KW-1133">Transmembrane helix</keyword>
<dbReference type="RefSeq" id="WP_203017718.1">
    <property type="nucleotide sequence ID" value="NZ_CP032405.1"/>
</dbReference>
<dbReference type="InterPro" id="IPR009937">
    <property type="entry name" value="Phage_holin_3_6"/>
</dbReference>
<accession>A0ABX7EPM8</accession>
<evidence type="ECO:0000256" key="1">
    <source>
        <dbReference type="SAM" id="Phobius"/>
    </source>
</evidence>
<dbReference type="Proteomes" id="UP000596351">
    <property type="component" value="Chromosome"/>
</dbReference>
<evidence type="ECO:0000313" key="3">
    <source>
        <dbReference type="Proteomes" id="UP000596351"/>
    </source>
</evidence>
<evidence type="ECO:0008006" key="4">
    <source>
        <dbReference type="Google" id="ProtNLM"/>
    </source>
</evidence>
<dbReference type="EMBL" id="CP032405">
    <property type="protein sequence ID" value="QRF50277.1"/>
    <property type="molecule type" value="Genomic_DNA"/>
</dbReference>
<reference evidence="2 3" key="1">
    <citation type="submission" date="2018-09" db="EMBL/GenBank/DDBJ databases">
        <title>Rhizobium sp. MAE2-X.</title>
        <authorList>
            <person name="Lee Y."/>
            <person name="Jeon C.O."/>
        </authorList>
    </citation>
    <scope>NUCLEOTIDE SEQUENCE [LARGE SCALE GENOMIC DNA]</scope>
    <source>
        <strain evidence="2 3">MAE2-X</strain>
    </source>
</reference>
<keyword evidence="3" id="KW-1185">Reference proteome</keyword>
<dbReference type="Pfam" id="PF07332">
    <property type="entry name" value="Phage_holin_3_6"/>
    <property type="match status" value="1"/>
</dbReference>
<protein>
    <recommendedName>
        <fullName evidence="4">Phage holin family protein</fullName>
    </recommendedName>
</protein>
<sequence>MLPLLRHLGIVAFGKVRPTANKVGRSVMAGAIAGVLGLTTYVALLLALGFYLTSIIGPIYAALVIAGVTALCAIIVIVVVQSINRRAERRMEARQRAARARLPDPMTLQLLAGVPALMKGRSLLTAAAIAAVAYGVAKSQGVGNDRD</sequence>
<feature type="transmembrane region" description="Helical" evidence="1">
    <location>
        <begin position="59"/>
        <end position="80"/>
    </location>
</feature>
<keyword evidence="1" id="KW-0812">Transmembrane</keyword>
<gene>
    <name evidence="2" type="ORF">D4A92_01865</name>
</gene>
<keyword evidence="1" id="KW-0472">Membrane</keyword>
<name>A0ABX7EPM8_9HYPH</name>
<feature type="transmembrane region" description="Helical" evidence="1">
    <location>
        <begin position="27"/>
        <end position="53"/>
    </location>
</feature>